<accession>A0A1G8N069</accession>
<comment type="similarity">
    <text evidence="1">Belongs to the arylamine N-acetyltransferase family.</text>
</comment>
<dbReference type="STRING" id="930129.SAMN05216352_11149"/>
<dbReference type="AlphaFoldDB" id="A0A1G8N069"/>
<evidence type="ECO:0000256" key="1">
    <source>
        <dbReference type="ARBA" id="ARBA00006547"/>
    </source>
</evidence>
<dbReference type="InterPro" id="IPR038765">
    <property type="entry name" value="Papain-like_cys_pep_sf"/>
</dbReference>
<reference evidence="2 3" key="1">
    <citation type="submission" date="2016-10" db="EMBL/GenBank/DDBJ databases">
        <authorList>
            <person name="de Groot N.N."/>
        </authorList>
    </citation>
    <scope>NUCLEOTIDE SEQUENCE [LARGE SCALE GENOMIC DNA]</scope>
    <source>
        <strain evidence="3">P4B,CCM 7963,CECT 7998,DSM 25260,IBRC-M 10614,KCTC 13821</strain>
    </source>
</reference>
<protein>
    <submittedName>
        <fullName evidence="2">Arylamine N-acetyltransferase</fullName>
    </submittedName>
</protein>
<dbReference type="PANTHER" id="PTHR11786:SF0">
    <property type="entry name" value="ARYLAMINE N-ACETYLTRANSFERASE 4-RELATED"/>
    <property type="match status" value="1"/>
</dbReference>
<organism evidence="2 3">
    <name type="scientific">Alteribacillus bidgolensis</name>
    <dbReference type="NCBI Taxonomy" id="930129"/>
    <lineage>
        <taxon>Bacteria</taxon>
        <taxon>Bacillati</taxon>
        <taxon>Bacillota</taxon>
        <taxon>Bacilli</taxon>
        <taxon>Bacillales</taxon>
        <taxon>Bacillaceae</taxon>
        <taxon>Alteribacillus</taxon>
    </lineage>
</organism>
<dbReference type="Proteomes" id="UP000199017">
    <property type="component" value="Unassembled WGS sequence"/>
</dbReference>
<dbReference type="PANTHER" id="PTHR11786">
    <property type="entry name" value="N-HYDROXYARYLAMINE O-ACETYLTRANSFERASE"/>
    <property type="match status" value="1"/>
</dbReference>
<name>A0A1G8N069_9BACI</name>
<sequence>MNTWISDYLQTLKLKQETPSRKYLKKIIRAHVRTFPFENVSKLLMHQQYKGSAPIPSIEKFLEDHWKYHTGGTCFALNSCLFDLLKSLGFKGHLIRPGEEHMAIILHDPETNGRLLYVDVGTTAPLFDPIPFHGRKHSIPPFAGEKLLFLPGEEFGEYTYIRVRGDQITDKKWTFSVFDQMKLEDFEPWVTLTFKKEALFMNVLRCQLWQPEKRRGLSLVNRKFTIRNGNGGVLTKILPNRNTLQQVLMDEFKMPKLPVTEALDILSDKGVDIFSENP</sequence>
<dbReference type="OrthoDB" id="2845539at2"/>
<proteinExistence type="inferred from homology"/>
<keyword evidence="3" id="KW-1185">Reference proteome</keyword>
<keyword evidence="2" id="KW-0808">Transferase</keyword>
<dbReference type="InterPro" id="IPR053710">
    <property type="entry name" value="Arylamine_NAT_domain_sf"/>
</dbReference>
<dbReference type="Pfam" id="PF00797">
    <property type="entry name" value="Acetyltransf_2"/>
    <property type="match status" value="1"/>
</dbReference>
<dbReference type="EMBL" id="FNDU01000011">
    <property type="protein sequence ID" value="SDI73505.1"/>
    <property type="molecule type" value="Genomic_DNA"/>
</dbReference>
<gene>
    <name evidence="2" type="ORF">SAMN05216352_11149</name>
</gene>
<evidence type="ECO:0000313" key="3">
    <source>
        <dbReference type="Proteomes" id="UP000199017"/>
    </source>
</evidence>
<dbReference type="SUPFAM" id="SSF54001">
    <property type="entry name" value="Cysteine proteinases"/>
    <property type="match status" value="1"/>
</dbReference>
<dbReference type="Gene3D" id="3.30.2140.20">
    <property type="match status" value="1"/>
</dbReference>
<evidence type="ECO:0000313" key="2">
    <source>
        <dbReference type="EMBL" id="SDI73505.1"/>
    </source>
</evidence>
<dbReference type="InterPro" id="IPR001447">
    <property type="entry name" value="Arylamine_N-AcTrfase"/>
</dbReference>
<dbReference type="RefSeq" id="WP_091586884.1">
    <property type="nucleotide sequence ID" value="NZ_FNDU01000011.1"/>
</dbReference>
<dbReference type="GO" id="GO:0016407">
    <property type="term" value="F:acetyltransferase activity"/>
    <property type="evidence" value="ECO:0007669"/>
    <property type="project" value="InterPro"/>
</dbReference>